<proteinExistence type="inferred from homology"/>
<keyword evidence="6 7" id="KW-0694">RNA-binding</keyword>
<evidence type="ECO:0000256" key="5">
    <source>
        <dbReference type="ARBA" id="ARBA00022801"/>
    </source>
</evidence>
<dbReference type="Proteomes" id="UP000824055">
    <property type="component" value="Unassembled WGS sequence"/>
</dbReference>
<keyword evidence="4 7" id="KW-0255">Endonuclease</keyword>
<dbReference type="InterPro" id="IPR020568">
    <property type="entry name" value="Ribosomal_Su5_D2-typ_SF"/>
</dbReference>
<organism evidence="8 9">
    <name type="scientific">Candidatus Prevotella avicola</name>
    <dbReference type="NCBI Taxonomy" id="2838738"/>
    <lineage>
        <taxon>Bacteria</taxon>
        <taxon>Pseudomonadati</taxon>
        <taxon>Bacteroidota</taxon>
        <taxon>Bacteroidia</taxon>
        <taxon>Bacteroidales</taxon>
        <taxon>Prevotellaceae</taxon>
        <taxon>Prevotella</taxon>
    </lineage>
</organism>
<dbReference type="PROSITE" id="PS00648">
    <property type="entry name" value="RIBONUCLEASE_P"/>
    <property type="match status" value="1"/>
</dbReference>
<reference evidence="8" key="2">
    <citation type="submission" date="2021-04" db="EMBL/GenBank/DDBJ databases">
        <authorList>
            <person name="Gilroy R."/>
        </authorList>
    </citation>
    <scope>NUCLEOTIDE SEQUENCE</scope>
    <source>
        <strain evidence="8">ChiHecec3B27-8219</strain>
    </source>
</reference>
<comment type="catalytic activity">
    <reaction evidence="7">
        <text>Endonucleolytic cleavage of RNA, removing 5'-extranucleotides from tRNA precursor.</text>
        <dbReference type="EC" id="3.1.26.5"/>
    </reaction>
</comment>
<evidence type="ECO:0000256" key="6">
    <source>
        <dbReference type="ARBA" id="ARBA00022884"/>
    </source>
</evidence>
<keyword evidence="3 7" id="KW-0540">Nuclease</keyword>
<dbReference type="EMBL" id="DXBE01000059">
    <property type="protein sequence ID" value="HIZ69814.1"/>
    <property type="molecule type" value="Genomic_DNA"/>
</dbReference>
<dbReference type="GO" id="GO:0000049">
    <property type="term" value="F:tRNA binding"/>
    <property type="evidence" value="ECO:0007669"/>
    <property type="project" value="UniProtKB-UniRule"/>
</dbReference>
<sequence>MDADAKFTLSKEERLHGVRLTSRLFSGSEAHSMTVFPLRAVWLLIPRQPREVPAKMMVSVSKRHFKHAIDRNRAKRQVREAYRKHKQLLWEAMREKEDKTLLVAFIWQGDKPLSSAYVEEKATRLLQKLSERI</sequence>
<evidence type="ECO:0000256" key="7">
    <source>
        <dbReference type="HAMAP-Rule" id="MF_00227"/>
    </source>
</evidence>
<evidence type="ECO:0000313" key="8">
    <source>
        <dbReference type="EMBL" id="HIZ69814.1"/>
    </source>
</evidence>
<accession>A0A9D2FYM8</accession>
<keyword evidence="5 7" id="KW-0378">Hydrolase</keyword>
<evidence type="ECO:0000256" key="3">
    <source>
        <dbReference type="ARBA" id="ARBA00022722"/>
    </source>
</evidence>
<dbReference type="GO" id="GO:0001682">
    <property type="term" value="P:tRNA 5'-leader removal"/>
    <property type="evidence" value="ECO:0007669"/>
    <property type="project" value="UniProtKB-UniRule"/>
</dbReference>
<dbReference type="InterPro" id="IPR000100">
    <property type="entry name" value="RNase_P"/>
</dbReference>
<evidence type="ECO:0000256" key="1">
    <source>
        <dbReference type="ARBA" id="ARBA00002663"/>
    </source>
</evidence>
<comment type="function">
    <text evidence="1 7">RNaseP catalyzes the removal of the 5'-leader sequence from pre-tRNA to produce the mature 5'-terminus. It can also cleave other RNA substrates such as 4.5S RNA. The protein component plays an auxiliary but essential role in vivo by binding to the 5'-leader sequence and broadening the substrate specificity of the ribozyme.</text>
</comment>
<dbReference type="Pfam" id="PF00825">
    <property type="entry name" value="Ribonuclease_P"/>
    <property type="match status" value="1"/>
</dbReference>
<gene>
    <name evidence="7" type="primary">rnpA</name>
    <name evidence="8" type="ORF">H9966_08055</name>
</gene>
<dbReference type="SUPFAM" id="SSF54211">
    <property type="entry name" value="Ribosomal protein S5 domain 2-like"/>
    <property type="match status" value="1"/>
</dbReference>
<comment type="caution">
    <text evidence="8">The sequence shown here is derived from an EMBL/GenBank/DDBJ whole genome shotgun (WGS) entry which is preliminary data.</text>
</comment>
<dbReference type="Gene3D" id="3.30.230.10">
    <property type="match status" value="1"/>
</dbReference>
<evidence type="ECO:0000256" key="2">
    <source>
        <dbReference type="ARBA" id="ARBA00022694"/>
    </source>
</evidence>
<keyword evidence="2 7" id="KW-0819">tRNA processing</keyword>
<evidence type="ECO:0000256" key="4">
    <source>
        <dbReference type="ARBA" id="ARBA00022759"/>
    </source>
</evidence>
<dbReference type="GO" id="GO:0004526">
    <property type="term" value="F:ribonuclease P activity"/>
    <property type="evidence" value="ECO:0007669"/>
    <property type="project" value="UniProtKB-UniRule"/>
</dbReference>
<dbReference type="InterPro" id="IPR014721">
    <property type="entry name" value="Ribsml_uS5_D2-typ_fold_subgr"/>
</dbReference>
<dbReference type="EC" id="3.1.26.5" evidence="7"/>
<evidence type="ECO:0000313" key="9">
    <source>
        <dbReference type="Proteomes" id="UP000824055"/>
    </source>
</evidence>
<protein>
    <recommendedName>
        <fullName evidence="7">Ribonuclease P protein component</fullName>
        <shortName evidence="7">RNase P protein</shortName>
        <shortName evidence="7">RNaseP protein</shortName>
        <ecNumber evidence="7">3.1.26.5</ecNumber>
    </recommendedName>
    <alternativeName>
        <fullName evidence="7">Protein C5</fullName>
    </alternativeName>
</protein>
<comment type="subunit">
    <text evidence="7">Consists of a catalytic RNA component (M1 or rnpB) and a protein subunit.</text>
</comment>
<name>A0A9D2FYM8_9BACT</name>
<reference evidence="8" key="1">
    <citation type="journal article" date="2021" name="PeerJ">
        <title>Extensive microbial diversity within the chicken gut microbiome revealed by metagenomics and culture.</title>
        <authorList>
            <person name="Gilroy R."/>
            <person name="Ravi A."/>
            <person name="Getino M."/>
            <person name="Pursley I."/>
            <person name="Horton D.L."/>
            <person name="Alikhan N.F."/>
            <person name="Baker D."/>
            <person name="Gharbi K."/>
            <person name="Hall N."/>
            <person name="Watson M."/>
            <person name="Adriaenssens E.M."/>
            <person name="Foster-Nyarko E."/>
            <person name="Jarju S."/>
            <person name="Secka A."/>
            <person name="Antonio M."/>
            <person name="Oren A."/>
            <person name="Chaudhuri R.R."/>
            <person name="La Ragione R."/>
            <person name="Hildebrand F."/>
            <person name="Pallen M.J."/>
        </authorList>
    </citation>
    <scope>NUCLEOTIDE SEQUENCE</scope>
    <source>
        <strain evidence="8">ChiHecec3B27-8219</strain>
    </source>
</reference>
<dbReference type="InterPro" id="IPR020539">
    <property type="entry name" value="RNase_P_CS"/>
</dbReference>
<comment type="similarity">
    <text evidence="7">Belongs to the RnpA family.</text>
</comment>
<dbReference type="HAMAP" id="MF_00227">
    <property type="entry name" value="RNase_P"/>
    <property type="match status" value="1"/>
</dbReference>
<dbReference type="AlphaFoldDB" id="A0A9D2FYM8"/>